<accession>A0A521FQQ6</accession>
<dbReference type="InterPro" id="IPR013525">
    <property type="entry name" value="ABC2_TM"/>
</dbReference>
<keyword evidence="4 9" id="KW-1003">Cell membrane</keyword>
<dbReference type="PROSITE" id="PS51012">
    <property type="entry name" value="ABC_TM2"/>
    <property type="match status" value="1"/>
</dbReference>
<dbReference type="GO" id="GO:0015920">
    <property type="term" value="P:lipopolysaccharide transport"/>
    <property type="evidence" value="ECO:0007669"/>
    <property type="project" value="TreeGrafter"/>
</dbReference>
<dbReference type="GO" id="GO:0005886">
    <property type="term" value="C:plasma membrane"/>
    <property type="evidence" value="ECO:0007669"/>
    <property type="project" value="UniProtKB-SubCell"/>
</dbReference>
<gene>
    <name evidence="11" type="ORF">SAMN06273567_113101</name>
</gene>
<dbReference type="PANTHER" id="PTHR30413">
    <property type="entry name" value="INNER MEMBRANE TRANSPORT PERMEASE"/>
    <property type="match status" value="1"/>
</dbReference>
<keyword evidence="7 9" id="KW-1133">Transmembrane helix</keyword>
<keyword evidence="12" id="KW-1185">Reference proteome</keyword>
<feature type="transmembrane region" description="Helical" evidence="9">
    <location>
        <begin position="49"/>
        <end position="70"/>
    </location>
</feature>
<evidence type="ECO:0000256" key="8">
    <source>
        <dbReference type="ARBA" id="ARBA00023136"/>
    </source>
</evidence>
<dbReference type="RefSeq" id="WP_185938522.1">
    <property type="nucleotide sequence ID" value="NZ_FXTJ01000013.1"/>
</dbReference>
<evidence type="ECO:0000259" key="10">
    <source>
        <dbReference type="PROSITE" id="PS51012"/>
    </source>
</evidence>
<proteinExistence type="inferred from homology"/>
<dbReference type="AlphaFoldDB" id="A0A521FQQ6"/>
<comment type="caution">
    <text evidence="9">Lacks conserved residue(s) required for the propagation of feature annotation.</text>
</comment>
<feature type="transmembrane region" description="Helical" evidence="9">
    <location>
        <begin position="124"/>
        <end position="152"/>
    </location>
</feature>
<name>A0A521FQQ6_9ACTN</name>
<dbReference type="InterPro" id="IPR047817">
    <property type="entry name" value="ABC2_TM_bact-type"/>
</dbReference>
<evidence type="ECO:0000256" key="3">
    <source>
        <dbReference type="ARBA" id="ARBA00022448"/>
    </source>
</evidence>
<keyword evidence="3 9" id="KW-0813">Transport</keyword>
<dbReference type="Pfam" id="PF01061">
    <property type="entry name" value="ABC2_membrane"/>
    <property type="match status" value="1"/>
</dbReference>
<evidence type="ECO:0000313" key="12">
    <source>
        <dbReference type="Proteomes" id="UP000317484"/>
    </source>
</evidence>
<organism evidence="11 12">
    <name type="scientific">Geodermatophilus aquaeductus</name>
    <dbReference type="NCBI Taxonomy" id="1564161"/>
    <lineage>
        <taxon>Bacteria</taxon>
        <taxon>Bacillati</taxon>
        <taxon>Actinomycetota</taxon>
        <taxon>Actinomycetes</taxon>
        <taxon>Geodermatophilales</taxon>
        <taxon>Geodermatophilaceae</taxon>
        <taxon>Geodermatophilus</taxon>
    </lineage>
</organism>
<dbReference type="EMBL" id="FXTJ01000013">
    <property type="protein sequence ID" value="SMO98528.1"/>
    <property type="molecule type" value="Genomic_DNA"/>
</dbReference>
<feature type="transmembrane region" description="Helical" evidence="9">
    <location>
        <begin position="158"/>
        <end position="182"/>
    </location>
</feature>
<dbReference type="GO" id="GO:0140359">
    <property type="term" value="F:ABC-type transporter activity"/>
    <property type="evidence" value="ECO:0007669"/>
    <property type="project" value="InterPro"/>
</dbReference>
<evidence type="ECO:0000256" key="7">
    <source>
        <dbReference type="ARBA" id="ARBA00022989"/>
    </source>
</evidence>
<comment type="subcellular location">
    <subcellularLocation>
        <location evidence="1">Cell inner membrane</location>
        <topology evidence="1">Multi-pass membrane protein</topology>
    </subcellularLocation>
    <subcellularLocation>
        <location evidence="9">Cell membrane</location>
        <topology evidence="9">Multi-pass membrane protein</topology>
    </subcellularLocation>
</comment>
<evidence type="ECO:0000256" key="6">
    <source>
        <dbReference type="ARBA" id="ARBA00022692"/>
    </source>
</evidence>
<feature type="transmembrane region" description="Helical" evidence="9">
    <location>
        <begin position="249"/>
        <end position="268"/>
    </location>
</feature>
<feature type="transmembrane region" description="Helical" evidence="9">
    <location>
        <begin position="82"/>
        <end position="103"/>
    </location>
</feature>
<keyword evidence="8 9" id="KW-0472">Membrane</keyword>
<evidence type="ECO:0000256" key="1">
    <source>
        <dbReference type="ARBA" id="ARBA00004429"/>
    </source>
</evidence>
<keyword evidence="6 9" id="KW-0812">Transmembrane</keyword>
<feature type="domain" description="ABC transmembrane type-2" evidence="10">
    <location>
        <begin position="51"/>
        <end position="270"/>
    </location>
</feature>
<protein>
    <recommendedName>
        <fullName evidence="9">Transport permease protein</fullName>
    </recommendedName>
</protein>
<sequence>MPEADTHTDWVENSASGSTNRGLLGTLWESRELVGFLALKDLKIRYKQAALGFLWVAAQPLATVAVFTLVFDRLGQVDSGDLPYPVFALAGLVSWTYVSYVVTQGSQVLVENASLVTKVYFPRIAAPASTLLPPLADMAVAAGLLLVLAIAYGVPPTWHLVLVPAWLLLLASIALGMCLWLSAINVRYRDVKHALGPLVQLWLFASPVAYSGQGLDGVAGWAYALNPMVGTIELGRWVLVGAPLDGRDVAMAAIIAVVLLVTGSRYFLRAERSFADVV</sequence>
<evidence type="ECO:0000256" key="5">
    <source>
        <dbReference type="ARBA" id="ARBA00022519"/>
    </source>
</evidence>
<evidence type="ECO:0000313" key="11">
    <source>
        <dbReference type="EMBL" id="SMO98528.1"/>
    </source>
</evidence>
<keyword evidence="5" id="KW-0997">Cell inner membrane</keyword>
<evidence type="ECO:0000256" key="4">
    <source>
        <dbReference type="ARBA" id="ARBA00022475"/>
    </source>
</evidence>
<comment type="similarity">
    <text evidence="2 9">Belongs to the ABC-2 integral membrane protein family.</text>
</comment>
<dbReference type="Proteomes" id="UP000317484">
    <property type="component" value="Unassembled WGS sequence"/>
</dbReference>
<reference evidence="11 12" key="1">
    <citation type="submission" date="2017-05" db="EMBL/GenBank/DDBJ databases">
        <authorList>
            <person name="Varghese N."/>
            <person name="Submissions S."/>
        </authorList>
    </citation>
    <scope>NUCLEOTIDE SEQUENCE [LARGE SCALE GENOMIC DNA]</scope>
    <source>
        <strain evidence="11 12">DSM 46834</strain>
    </source>
</reference>
<evidence type="ECO:0000256" key="9">
    <source>
        <dbReference type="RuleBase" id="RU361157"/>
    </source>
</evidence>
<dbReference type="PANTHER" id="PTHR30413:SF8">
    <property type="entry name" value="TRANSPORT PERMEASE PROTEIN"/>
    <property type="match status" value="1"/>
</dbReference>
<evidence type="ECO:0000256" key="2">
    <source>
        <dbReference type="ARBA" id="ARBA00007783"/>
    </source>
</evidence>